<dbReference type="EMBL" id="BJLR01000016">
    <property type="protein sequence ID" value="GEA87613.1"/>
    <property type="molecule type" value="Genomic_DNA"/>
</dbReference>
<dbReference type="Gene3D" id="3.40.50.80">
    <property type="entry name" value="Nucleotide-binding domain of ferredoxin-NADP reductase (FNR) module"/>
    <property type="match status" value="1"/>
</dbReference>
<dbReference type="InterPro" id="IPR017938">
    <property type="entry name" value="Riboflavin_synthase-like_b-brl"/>
</dbReference>
<dbReference type="RefSeq" id="WP_141372148.1">
    <property type="nucleotide sequence ID" value="NZ_BJLR01000016.1"/>
</dbReference>
<dbReference type="AlphaFoldDB" id="A0A4Y3KUB2"/>
<dbReference type="Pfam" id="PF08021">
    <property type="entry name" value="FAD_binding_9"/>
    <property type="match status" value="1"/>
</dbReference>
<gene>
    <name evidence="2" type="ORF">CCE01nite_15620</name>
</gene>
<sequence length="326" mass="34849">MTELLVAPTIAPFRAFAVRVTRIEDLTPSFRRITFTGDDLDVFADNGRDQRIKLILARTPGDDVTTAADCGAALDTLLAGEGGLDWFTAWREAPDAVRPVIRTYTIANVRQDLREIDVDVVLHGDLGPASRWAGSARVGDTLGVCRPDARHPGPHGGVEWAPPEHALALLLAGDETAVPAIRGILASLPADARGEAVLEIPHAADVLPLRAPAGVRVTWLAREDAPHGSALVPAVQAAAGRLLDVPVGGDRPGAIEDVDVDAQILWEVPVDPDGEPLTRSTELYAWLAGEAGAIKTLRRHLVAERGVDRRSVAFMGYWREGRSEGA</sequence>
<dbReference type="InterPro" id="IPR039261">
    <property type="entry name" value="FNR_nucleotide-bd"/>
</dbReference>
<dbReference type="PROSITE" id="PS51384">
    <property type="entry name" value="FAD_FR"/>
    <property type="match status" value="1"/>
</dbReference>
<reference evidence="2" key="1">
    <citation type="submission" date="2019-06" db="EMBL/GenBank/DDBJ databases">
        <title>Whole genome shotgun sequence of Cellulomonas cellasea NBRC 3753.</title>
        <authorList>
            <person name="Hosoyama A."/>
            <person name="Uohara A."/>
            <person name="Ohji S."/>
            <person name="Ichikawa N."/>
        </authorList>
    </citation>
    <scope>NUCLEOTIDE SEQUENCE [LARGE SCALE GENOMIC DNA]</scope>
    <source>
        <strain evidence="2">NBRC 3753</strain>
    </source>
</reference>
<dbReference type="InterPro" id="IPR013113">
    <property type="entry name" value="SIP_FAD-bd"/>
</dbReference>
<accession>A0A4Y3KUB2</accession>
<organism evidence="2 3">
    <name type="scientific">Cellulomonas cellasea</name>
    <dbReference type="NCBI Taxonomy" id="43670"/>
    <lineage>
        <taxon>Bacteria</taxon>
        <taxon>Bacillati</taxon>
        <taxon>Actinomycetota</taxon>
        <taxon>Actinomycetes</taxon>
        <taxon>Micrococcales</taxon>
        <taxon>Cellulomonadaceae</taxon>
        <taxon>Cellulomonas</taxon>
    </lineage>
</organism>
<dbReference type="PANTHER" id="PTHR30157">
    <property type="entry name" value="FERRIC REDUCTASE, NADPH-DEPENDENT"/>
    <property type="match status" value="1"/>
</dbReference>
<feature type="domain" description="FAD-binding FR-type" evidence="1">
    <location>
        <begin position="13"/>
        <end position="161"/>
    </location>
</feature>
<dbReference type="InterPro" id="IPR017927">
    <property type="entry name" value="FAD-bd_FR_type"/>
</dbReference>
<evidence type="ECO:0000313" key="3">
    <source>
        <dbReference type="Proteomes" id="UP000317046"/>
    </source>
</evidence>
<dbReference type="SUPFAM" id="SSF63380">
    <property type="entry name" value="Riboflavin synthase domain-like"/>
    <property type="match status" value="1"/>
</dbReference>
<dbReference type="Proteomes" id="UP000317046">
    <property type="component" value="Unassembled WGS sequence"/>
</dbReference>
<dbReference type="CDD" id="cd06193">
    <property type="entry name" value="siderophore_interacting"/>
    <property type="match status" value="1"/>
</dbReference>
<evidence type="ECO:0000259" key="1">
    <source>
        <dbReference type="PROSITE" id="PS51384"/>
    </source>
</evidence>
<comment type="caution">
    <text evidence="2">The sequence shown here is derived from an EMBL/GenBank/DDBJ whole genome shotgun (WGS) entry which is preliminary data.</text>
</comment>
<protein>
    <recommendedName>
        <fullName evidence="1">FAD-binding FR-type domain-containing protein</fullName>
    </recommendedName>
</protein>
<dbReference type="InterPro" id="IPR007037">
    <property type="entry name" value="SIP_rossman_dom"/>
</dbReference>
<keyword evidence="3" id="KW-1185">Reference proteome</keyword>
<name>A0A4Y3KUB2_9CELL</name>
<proteinExistence type="predicted"/>
<dbReference type="GO" id="GO:0016491">
    <property type="term" value="F:oxidoreductase activity"/>
    <property type="evidence" value="ECO:0007669"/>
    <property type="project" value="InterPro"/>
</dbReference>
<dbReference type="PANTHER" id="PTHR30157:SF0">
    <property type="entry name" value="NADPH-DEPENDENT FERRIC-CHELATE REDUCTASE"/>
    <property type="match status" value="1"/>
</dbReference>
<evidence type="ECO:0000313" key="2">
    <source>
        <dbReference type="EMBL" id="GEA87613.1"/>
    </source>
</evidence>
<dbReference type="Pfam" id="PF04954">
    <property type="entry name" value="SIP"/>
    <property type="match status" value="1"/>
</dbReference>
<dbReference type="Gene3D" id="2.40.30.10">
    <property type="entry name" value="Translation factors"/>
    <property type="match status" value="1"/>
</dbReference>
<dbReference type="InterPro" id="IPR039374">
    <property type="entry name" value="SIP_fam"/>
</dbReference>